<dbReference type="PANTHER" id="PTHR12558:SF13">
    <property type="entry name" value="CELL DIVISION CYCLE PROTEIN 27 HOMOLOG"/>
    <property type="match status" value="1"/>
</dbReference>
<dbReference type="Proteomes" id="UP000676194">
    <property type="component" value="Chromosome"/>
</dbReference>
<proteinExistence type="predicted"/>
<accession>A0A8E6EY20</accession>
<gene>
    <name evidence="2" type="ORF">KIH39_25905</name>
</gene>
<dbReference type="KEGG" id="tsph:KIH39_25905"/>
<feature type="repeat" description="TPR" evidence="1">
    <location>
        <begin position="596"/>
        <end position="629"/>
    </location>
</feature>
<dbReference type="InterPro" id="IPR011990">
    <property type="entry name" value="TPR-like_helical_dom_sf"/>
</dbReference>
<dbReference type="SUPFAM" id="SSF48452">
    <property type="entry name" value="TPR-like"/>
    <property type="match status" value="6"/>
</dbReference>
<reference evidence="2" key="1">
    <citation type="submission" date="2021-05" db="EMBL/GenBank/DDBJ databases">
        <title>Complete genome sequence of the cellulolytic planctomycete Telmatocola sphagniphila SP2T and characterization of the first cellulase from planctomycetes.</title>
        <authorList>
            <person name="Rakitin A.L."/>
            <person name="Beletsky A.V."/>
            <person name="Naumoff D.G."/>
            <person name="Kulichevskaya I.S."/>
            <person name="Mardanov A.V."/>
            <person name="Ravin N.V."/>
            <person name="Dedysh S.N."/>
        </authorList>
    </citation>
    <scope>NUCLEOTIDE SEQUENCE</scope>
    <source>
        <strain evidence="2">SP2T</strain>
    </source>
</reference>
<dbReference type="Pfam" id="PF13432">
    <property type="entry name" value="TPR_16"/>
    <property type="match status" value="1"/>
</dbReference>
<evidence type="ECO:0000313" key="3">
    <source>
        <dbReference type="Proteomes" id="UP000676194"/>
    </source>
</evidence>
<name>A0A8E6EY20_9BACT</name>
<keyword evidence="3" id="KW-1185">Reference proteome</keyword>
<dbReference type="RefSeq" id="WP_213496982.1">
    <property type="nucleotide sequence ID" value="NZ_CP074694.1"/>
</dbReference>
<dbReference type="EMBL" id="CP074694">
    <property type="protein sequence ID" value="QVL32228.1"/>
    <property type="molecule type" value="Genomic_DNA"/>
</dbReference>
<dbReference type="Pfam" id="PF13181">
    <property type="entry name" value="TPR_8"/>
    <property type="match status" value="1"/>
</dbReference>
<dbReference type="PANTHER" id="PTHR12558">
    <property type="entry name" value="CELL DIVISION CYCLE 16,23,27"/>
    <property type="match status" value="1"/>
</dbReference>
<keyword evidence="1" id="KW-0802">TPR repeat</keyword>
<protein>
    <submittedName>
        <fullName evidence="2">Tetratricopeptide repeat protein</fullName>
    </submittedName>
</protein>
<evidence type="ECO:0000313" key="2">
    <source>
        <dbReference type="EMBL" id="QVL32228.1"/>
    </source>
</evidence>
<evidence type="ECO:0000256" key="1">
    <source>
        <dbReference type="PROSITE-ProRule" id="PRU00339"/>
    </source>
</evidence>
<dbReference type="InterPro" id="IPR019734">
    <property type="entry name" value="TPR_rpt"/>
</dbReference>
<sequence>MDIPLSDLAPVRELYGKGLYLRAWKKAQELGPIKDWSNPAARLLGGRLVIQLGAPRLGHWLHLRAFRDNPTYHEAIYYNARYRFEKFGPLATWRFMRQHMEWYDAAPNVRADWIGLQGFIAGRLRDFDRAERLLNRADSTAPDRPWLLIERASVYEFSERYEEALACARRSQELSPYFRPGVQAEAHLLQRMGREQEALEVLERACEHIESGLVVAHLASGQLDLGMVEAARKNYERYAELSPLLEEDVQKWLAARRCDTAFFLGDLEMAKSQAPLAVLDKEPFYAQFAERLNNLSGPIPASIRLDQTPAGVAVRKSPVDTPPAELLAKFWGKTEGLFQPSDTPPSDGLPDIRERAWLESLGFSCVEAQFAPDTVYALLENGIPFLITLVDSGYTHSFVAMGCNRLRESIWMIDNGERKANEAPISPILERYASIGPRLLAILPAAEADRFEKIPFVERAEYDRLYRVLSALAKDDRATADGLLKERESSNQRLDLLGRLALARYDANPTRTVQQLDQLLSLYPNDVNFQLSRMNSLRELGRREERNRLTNEQVEKFDGEPLFAQYFAQMALADFRLYSPAITYLRRAIRKRQHNAGAYYLLASLLWEKREYEEATEVYRMAAALEDKDEQFAESYWRAARSQGQAPEAKRFLQARHNRAKARAAETTRALFYAYIEENEIDQGFQAIREAIAAEEQALSAANLDPERNKASILEEVGDLYLFLAEMRLNFNDADKVEEAMTEAEKRLSPVAFARGAARLASQQAKLLDAFKYNGLILEQEPRNLEAYRSQVRLVSDLEGREAAIAGLEAACKKFPHFYPLQQLLIEWHRSDNIPPGGSNEELPAEAVIRRMIADCPEDAWAHRELALHLASRGRCEEALVELDFAKNIEPESPSYYYTLGHVYARADRVEQAREAYEQVIRLSVDNDLAIGELVNLARGEEEKKEALEFIGEEIQKQPVVAEGLMSYRDQALQILEPEDILRVVQNVLDEKPEIWQAWSVAIQLLSMSGRMEEAKELAKGATETFPLVSRLWVDLAEICEATEDIETQLNALRRALEISPNWGFAARELSECLEESHPEEARVVLEQAVARSPLDPVNHGYLADHLWNVGESEEAFSRLCLALKLDPGYEWAWRALGEWAERMEDGDRALTTVREVAHLRPGDYRTWLALARMLSGPAHHDEALDALNRAIKLNARCIEAYDMKAERLAEIGRYDEAKTAATPSIFDPDPPMILQGRAAWVEARRGNLPQAIREMQALVTLEPHYYWGWQQLAEWHNEMNNSEEFLEATRKLVEMRPDSPVALAMRGEAKLQVGDKEGAHEDLREAQQLAPAYSYAGMLLFDSLIQEEEYEAARPVLAVLQEHVGGSGQPFVLARHAQLAARTQDEEGGESALREVCTLPCDSTWPINTAVSELRNAGYTKMVDRVLKEILETEPKFHPYILMSWIEGPSGQASEADEKLQMMDKVITAIPDSFQAYDMKAELLSRLGRYDEALQTCKPDVFPPDEIPLALRGRSAWVLGSQNRLDEAIAAMKTLLEEDPEYYWGWQQLANWYDSTGNHQEYLSAAESLVKLDPGNPASHAYRGEAKLYGGDRRGAKVDFQKAFELDNSYAFAGLHLIDEQLADGELEAANGTLARLQEHNDGPYIRLRALRLAARKKDAEGCRDIFRSLALDENAPAMVVNKMIESLQQSGYKAEVDNWLTELIDEPEATPIVGKLWIEHKAAQNDYDFESKLPELMERGEIGQEAVFAAVEACAKPNQRTRLDRLLEKYRPTLERDNRGWAKVALAYEAVNELKEGAKWIEDWPNRQPESPWIFHPPALILRALGQYEQAEEITRRALDLDDEDSSVPEFRVWLAFEETLRGKTEEANAQLKLSNVQQLSDTARIIYTLTETLILVQQTSPKHRRGAFDEARRRVKECIFTYAPKVKSPDLSKSYQRFIRCLAKEVGGIEAWLWSMKQKINPPV</sequence>
<feature type="repeat" description="TPR" evidence="1">
    <location>
        <begin position="894"/>
        <end position="927"/>
    </location>
</feature>
<dbReference type="SUPFAM" id="SSF48439">
    <property type="entry name" value="Protein prenylyltransferase"/>
    <property type="match status" value="1"/>
</dbReference>
<dbReference type="SMART" id="SM00028">
    <property type="entry name" value="TPR"/>
    <property type="match status" value="12"/>
</dbReference>
<organism evidence="2 3">
    <name type="scientific">Telmatocola sphagniphila</name>
    <dbReference type="NCBI Taxonomy" id="1123043"/>
    <lineage>
        <taxon>Bacteria</taxon>
        <taxon>Pseudomonadati</taxon>
        <taxon>Planctomycetota</taxon>
        <taxon>Planctomycetia</taxon>
        <taxon>Gemmatales</taxon>
        <taxon>Gemmataceae</taxon>
    </lineage>
</organism>
<dbReference type="PROSITE" id="PS50005">
    <property type="entry name" value="TPR"/>
    <property type="match status" value="2"/>
</dbReference>
<dbReference type="Gene3D" id="1.25.40.10">
    <property type="entry name" value="Tetratricopeptide repeat domain"/>
    <property type="match status" value="7"/>
</dbReference>